<dbReference type="GO" id="GO:0007165">
    <property type="term" value="P:signal transduction"/>
    <property type="evidence" value="ECO:0007669"/>
    <property type="project" value="UniProtKB-KW"/>
</dbReference>
<keyword evidence="2" id="KW-1003">Cell membrane</keyword>
<name>A0A3M8D893_9BACL</name>
<dbReference type="GO" id="GO:0006935">
    <property type="term" value="P:chemotaxis"/>
    <property type="evidence" value="ECO:0007669"/>
    <property type="project" value="InterPro"/>
</dbReference>
<keyword evidence="8" id="KW-0812">Transmembrane</keyword>
<dbReference type="PROSITE" id="PS50885">
    <property type="entry name" value="HAMP"/>
    <property type="match status" value="1"/>
</dbReference>
<dbReference type="PANTHER" id="PTHR32089">
    <property type="entry name" value="METHYL-ACCEPTING CHEMOTAXIS PROTEIN MCPB"/>
    <property type="match status" value="1"/>
</dbReference>
<evidence type="ECO:0000256" key="7">
    <source>
        <dbReference type="SAM" id="Coils"/>
    </source>
</evidence>
<keyword evidence="7" id="KW-0175">Coiled coil</keyword>
<evidence type="ECO:0000256" key="3">
    <source>
        <dbReference type="ARBA" id="ARBA00023136"/>
    </source>
</evidence>
<feature type="transmembrane region" description="Helical" evidence="8">
    <location>
        <begin position="184"/>
        <end position="206"/>
    </location>
</feature>
<feature type="domain" description="Methyl-accepting transducer" evidence="9">
    <location>
        <begin position="276"/>
        <end position="512"/>
    </location>
</feature>
<feature type="coiled-coil region" evidence="7">
    <location>
        <begin position="75"/>
        <end position="115"/>
    </location>
</feature>
<dbReference type="RefSeq" id="WP_122912394.1">
    <property type="nucleotide sequence ID" value="NZ_RHHT01000007.1"/>
</dbReference>
<dbReference type="Pfam" id="PF00015">
    <property type="entry name" value="MCPsignal"/>
    <property type="match status" value="1"/>
</dbReference>
<evidence type="ECO:0000256" key="4">
    <source>
        <dbReference type="ARBA" id="ARBA00023224"/>
    </source>
</evidence>
<proteinExistence type="inferred from homology"/>
<dbReference type="InterPro" id="IPR003660">
    <property type="entry name" value="HAMP_dom"/>
</dbReference>
<keyword evidence="8" id="KW-1133">Transmembrane helix</keyword>
<dbReference type="CDD" id="cd11386">
    <property type="entry name" value="MCP_signal"/>
    <property type="match status" value="1"/>
</dbReference>
<evidence type="ECO:0000259" key="9">
    <source>
        <dbReference type="PROSITE" id="PS50111"/>
    </source>
</evidence>
<dbReference type="PANTHER" id="PTHR32089:SF112">
    <property type="entry name" value="LYSOZYME-LIKE PROTEIN-RELATED"/>
    <property type="match status" value="1"/>
</dbReference>
<evidence type="ECO:0000313" key="11">
    <source>
        <dbReference type="EMBL" id="RNB83485.1"/>
    </source>
</evidence>
<sequence>MKLRTKFLLAFGVLLLVVISSSVYIFIQNDKVAKSYQKMVEDTRALSDLREIQFVMTGRNNDERGYLLTGESQYVEKMIAKAERLEALFQKLNDLESFSNNKKEALQNIETLYRTYMDQSALMIKHWERGEQKEAQMLHFGDERLARLELDEGVAALMEEAMAALDASEIEQAKQVEMANQVQLISGVVSILFSIMVGVYLVRSIVIPLHRVNKQMRDIAEGEGDLTRELKVSSKDEIGMLAASFNQMLRNLRELILQIRGNAQQVAAAAEQLSASSEQTSRATEQISTTMQSLAEGTEIQTQNVQTSHTEVDQMTAGISQIATRAEQVTSTAVQTSELAADGNLTIQQAVTQMSHIGETMTHLSRLVGRLGDRSQQIGQIVHVITEIAAQTNLLALNAAIEAARAGEHGRGFAVVADEVRKLAEQSSDSAREITQLVEMIRNETVEAVTTMNSGQEEVTTGIQGVTRAGKVFSSIREAVDGVASQVQDVSAASRSLTDSTDKVSQAMYTMAEVTQNAVSRTLDVSAAAQEQLASMEEIYTSAASLTRLAEELEKGIGRFKV</sequence>
<dbReference type="GO" id="GO:0005886">
    <property type="term" value="C:plasma membrane"/>
    <property type="evidence" value="ECO:0007669"/>
    <property type="project" value="UniProtKB-SubCell"/>
</dbReference>
<organism evidence="11 12">
    <name type="scientific">Brevibacillus panacihumi</name>
    <dbReference type="NCBI Taxonomy" id="497735"/>
    <lineage>
        <taxon>Bacteria</taxon>
        <taxon>Bacillati</taxon>
        <taxon>Bacillota</taxon>
        <taxon>Bacilli</taxon>
        <taxon>Bacillales</taxon>
        <taxon>Paenibacillaceae</taxon>
        <taxon>Brevibacillus</taxon>
    </lineage>
</organism>
<reference evidence="11 12" key="1">
    <citation type="submission" date="2018-10" db="EMBL/GenBank/DDBJ databases">
        <title>Phylogenomics of Brevibacillus.</title>
        <authorList>
            <person name="Dunlap C."/>
        </authorList>
    </citation>
    <scope>NUCLEOTIDE SEQUENCE [LARGE SCALE GENOMIC DNA]</scope>
    <source>
        <strain evidence="11 12">JCM 15085</strain>
    </source>
</reference>
<dbReference type="InterPro" id="IPR004089">
    <property type="entry name" value="MCPsignal_dom"/>
</dbReference>
<protein>
    <submittedName>
        <fullName evidence="11">Methyl-accepting chemotaxis protein</fullName>
    </submittedName>
</protein>
<comment type="caution">
    <text evidence="11">The sequence shown here is derived from an EMBL/GenBank/DDBJ whole genome shotgun (WGS) entry which is preliminary data.</text>
</comment>
<comment type="subcellular location">
    <subcellularLocation>
        <location evidence="1">Cell membrane</location>
    </subcellularLocation>
</comment>
<dbReference type="SMART" id="SM00283">
    <property type="entry name" value="MA"/>
    <property type="match status" value="1"/>
</dbReference>
<gene>
    <name evidence="11" type="ORF">EDM58_05075</name>
</gene>
<keyword evidence="3 8" id="KW-0472">Membrane</keyword>
<dbReference type="GO" id="GO:0004888">
    <property type="term" value="F:transmembrane signaling receptor activity"/>
    <property type="evidence" value="ECO:0007669"/>
    <property type="project" value="InterPro"/>
</dbReference>
<dbReference type="Gene3D" id="6.10.340.10">
    <property type="match status" value="1"/>
</dbReference>
<keyword evidence="4 6" id="KW-0807">Transducer</keyword>
<dbReference type="EMBL" id="RHHT01000007">
    <property type="protein sequence ID" value="RNB83485.1"/>
    <property type="molecule type" value="Genomic_DNA"/>
</dbReference>
<dbReference type="CDD" id="cd06225">
    <property type="entry name" value="HAMP"/>
    <property type="match status" value="1"/>
</dbReference>
<comment type="similarity">
    <text evidence="5">Belongs to the methyl-accepting chemotaxis (MCP) protein family.</text>
</comment>
<dbReference type="Gene3D" id="1.10.287.950">
    <property type="entry name" value="Methyl-accepting chemotaxis protein"/>
    <property type="match status" value="1"/>
</dbReference>
<dbReference type="Proteomes" id="UP000281915">
    <property type="component" value="Unassembled WGS sequence"/>
</dbReference>
<dbReference type="AlphaFoldDB" id="A0A3M8D893"/>
<evidence type="ECO:0000259" key="10">
    <source>
        <dbReference type="PROSITE" id="PS50885"/>
    </source>
</evidence>
<accession>A0A3M8D893</accession>
<evidence type="ECO:0000256" key="5">
    <source>
        <dbReference type="ARBA" id="ARBA00029447"/>
    </source>
</evidence>
<evidence type="ECO:0000256" key="8">
    <source>
        <dbReference type="SAM" id="Phobius"/>
    </source>
</evidence>
<dbReference type="PROSITE" id="PS50111">
    <property type="entry name" value="CHEMOTAXIS_TRANSDUC_2"/>
    <property type="match status" value="1"/>
</dbReference>
<evidence type="ECO:0000256" key="2">
    <source>
        <dbReference type="ARBA" id="ARBA00022475"/>
    </source>
</evidence>
<evidence type="ECO:0000256" key="1">
    <source>
        <dbReference type="ARBA" id="ARBA00004236"/>
    </source>
</evidence>
<evidence type="ECO:0000313" key="12">
    <source>
        <dbReference type="Proteomes" id="UP000281915"/>
    </source>
</evidence>
<dbReference type="InterPro" id="IPR004090">
    <property type="entry name" value="Chemotax_Me-accpt_rcpt"/>
</dbReference>
<evidence type="ECO:0000256" key="6">
    <source>
        <dbReference type="PROSITE-ProRule" id="PRU00284"/>
    </source>
</evidence>
<dbReference type="SUPFAM" id="SSF58104">
    <property type="entry name" value="Methyl-accepting chemotaxis protein (MCP) signaling domain"/>
    <property type="match status" value="1"/>
</dbReference>
<dbReference type="SMART" id="SM00304">
    <property type="entry name" value="HAMP"/>
    <property type="match status" value="2"/>
</dbReference>
<dbReference type="Pfam" id="PF00672">
    <property type="entry name" value="HAMP"/>
    <property type="match status" value="1"/>
</dbReference>
<dbReference type="PRINTS" id="PR00260">
    <property type="entry name" value="CHEMTRNSDUCR"/>
</dbReference>
<feature type="domain" description="HAMP" evidence="10">
    <location>
        <begin position="203"/>
        <end position="257"/>
    </location>
</feature>